<comment type="caution">
    <text evidence="1">The sequence shown here is derived from an EMBL/GenBank/DDBJ whole genome shotgun (WGS) entry which is preliminary data.</text>
</comment>
<dbReference type="NCBIfam" id="TIGR00481">
    <property type="entry name" value="YbhB/YbcL family Raf kinase inhibitor-like protein"/>
    <property type="match status" value="1"/>
</dbReference>
<reference evidence="1 2" key="1">
    <citation type="submission" date="2019-09" db="EMBL/GenBank/DDBJ databases">
        <title>Vancomyinc resistant enterococci isolated from farm animals in Switzerland.</title>
        <authorList>
            <person name="Stevens M.J.A."/>
            <person name="Stephan R."/>
            <person name="Morach M."/>
            <person name="Nuesch-Inderbinen M."/>
        </authorList>
    </citation>
    <scope>NUCLEOTIDE SEQUENCE [LARGE SCALE GENOMIC DNA]</scope>
    <source>
        <strain evidence="1 2">GH27</strain>
    </source>
</reference>
<dbReference type="PANTHER" id="PTHR30289">
    <property type="entry name" value="UNCHARACTERIZED PROTEIN YBCL-RELATED"/>
    <property type="match status" value="1"/>
</dbReference>
<accession>A0A5N0YJN8</accession>
<dbReference type="RefSeq" id="WP_104660674.1">
    <property type="nucleotide sequence ID" value="NZ_CP042597.1"/>
</dbReference>
<evidence type="ECO:0000313" key="2">
    <source>
        <dbReference type="Proteomes" id="UP000326078"/>
    </source>
</evidence>
<proteinExistence type="predicted"/>
<protein>
    <submittedName>
        <fullName evidence="1">YbhB/YbcL family Raf kinase inhibitor-like protein</fullName>
    </submittedName>
</protein>
<dbReference type="Proteomes" id="UP000326078">
    <property type="component" value="Unassembled WGS sequence"/>
</dbReference>
<dbReference type="PANTHER" id="PTHR30289:SF1">
    <property type="entry name" value="PEBP (PHOSPHATIDYLETHANOLAMINE-BINDING PROTEIN) FAMILY PROTEIN"/>
    <property type="match status" value="1"/>
</dbReference>
<evidence type="ECO:0000313" key="1">
    <source>
        <dbReference type="EMBL" id="KAA9203171.1"/>
    </source>
</evidence>
<dbReference type="AlphaFoldDB" id="A0A5N0YJN8"/>
<dbReference type="CDD" id="cd00865">
    <property type="entry name" value="PEBP_bact_arch"/>
    <property type="match status" value="1"/>
</dbReference>
<dbReference type="Pfam" id="PF01161">
    <property type="entry name" value="PBP"/>
    <property type="match status" value="1"/>
</dbReference>
<dbReference type="SUPFAM" id="SSF49777">
    <property type="entry name" value="PEBP-like"/>
    <property type="match status" value="1"/>
</dbReference>
<dbReference type="InterPro" id="IPR008914">
    <property type="entry name" value="PEBP"/>
</dbReference>
<dbReference type="Gene3D" id="3.90.280.10">
    <property type="entry name" value="PEBP-like"/>
    <property type="match status" value="1"/>
</dbReference>
<sequence length="166" mass="18677">MKVTSKGIIDGIIQDKYGKRGSTDKHGIPTCSLPLKIENAPEGTKTFAIVIEDKDAIPVSGGFSWIHWVAANITKEEIEENESRTNKSIIQGLNSWISIQGGKVEKEFCMYYGGMAPPNKEHIYEIHVYALDCFINLENGFYLNDLCREMEGHILDQFTLKGLYNC</sequence>
<dbReference type="InterPro" id="IPR005247">
    <property type="entry name" value="YbhB_YbcL/LppC-like"/>
</dbReference>
<gene>
    <name evidence="1" type="ORF">F6X95_14000</name>
</gene>
<organism evidence="1 2">
    <name type="scientific">Enterococcus durans</name>
    <dbReference type="NCBI Taxonomy" id="53345"/>
    <lineage>
        <taxon>Bacteria</taxon>
        <taxon>Bacillati</taxon>
        <taxon>Bacillota</taxon>
        <taxon>Bacilli</taxon>
        <taxon>Lactobacillales</taxon>
        <taxon>Enterococcaceae</taxon>
        <taxon>Enterococcus</taxon>
    </lineage>
</organism>
<dbReference type="InterPro" id="IPR036610">
    <property type="entry name" value="PEBP-like_sf"/>
</dbReference>
<name>A0A5N0YJN8_9ENTE</name>
<dbReference type="EMBL" id="VYUT01000034">
    <property type="protein sequence ID" value="KAA9203171.1"/>
    <property type="molecule type" value="Genomic_DNA"/>
</dbReference>